<evidence type="ECO:0000313" key="3">
    <source>
        <dbReference type="Proteomes" id="UP000324800"/>
    </source>
</evidence>
<dbReference type="EMBL" id="SNRW01000585">
    <property type="protein sequence ID" value="KAA6400303.1"/>
    <property type="molecule type" value="Genomic_DNA"/>
</dbReference>
<feature type="compositionally biased region" description="Polar residues" evidence="1">
    <location>
        <begin position="30"/>
        <end position="43"/>
    </location>
</feature>
<name>A0A5J4WZM9_9EUKA</name>
<dbReference type="AlphaFoldDB" id="A0A5J4WZM9"/>
<sequence length="71" mass="7899">MNKIKEDEVVKKLSDTLLPPPPPPPPPPQHAQSLHIQDTHNPIQQSASSQQQDFAQPDASKRSKNIIMITI</sequence>
<evidence type="ECO:0000313" key="2">
    <source>
        <dbReference type="EMBL" id="KAA6400303.1"/>
    </source>
</evidence>
<organism evidence="2 3">
    <name type="scientific">Streblomastix strix</name>
    <dbReference type="NCBI Taxonomy" id="222440"/>
    <lineage>
        <taxon>Eukaryota</taxon>
        <taxon>Metamonada</taxon>
        <taxon>Preaxostyla</taxon>
        <taxon>Oxymonadida</taxon>
        <taxon>Streblomastigidae</taxon>
        <taxon>Streblomastix</taxon>
    </lineage>
</organism>
<feature type="compositionally biased region" description="Basic and acidic residues" evidence="1">
    <location>
        <begin position="1"/>
        <end position="14"/>
    </location>
</feature>
<protein>
    <submittedName>
        <fullName evidence="2">Uncharacterized protein</fullName>
    </submittedName>
</protein>
<proteinExistence type="predicted"/>
<gene>
    <name evidence="2" type="ORF">EZS28_004174</name>
</gene>
<accession>A0A5J4WZM9</accession>
<feature type="compositionally biased region" description="Pro residues" evidence="1">
    <location>
        <begin position="18"/>
        <end position="29"/>
    </location>
</feature>
<feature type="region of interest" description="Disordered" evidence="1">
    <location>
        <begin position="1"/>
        <end position="71"/>
    </location>
</feature>
<evidence type="ECO:0000256" key="1">
    <source>
        <dbReference type="SAM" id="MobiDB-lite"/>
    </source>
</evidence>
<feature type="compositionally biased region" description="Low complexity" evidence="1">
    <location>
        <begin position="44"/>
        <end position="58"/>
    </location>
</feature>
<comment type="caution">
    <text evidence="2">The sequence shown here is derived from an EMBL/GenBank/DDBJ whole genome shotgun (WGS) entry which is preliminary data.</text>
</comment>
<reference evidence="2 3" key="1">
    <citation type="submission" date="2019-03" db="EMBL/GenBank/DDBJ databases">
        <title>Single cell metagenomics reveals metabolic interactions within the superorganism composed of flagellate Streblomastix strix and complex community of Bacteroidetes bacteria on its surface.</title>
        <authorList>
            <person name="Treitli S.C."/>
            <person name="Kolisko M."/>
            <person name="Husnik F."/>
            <person name="Keeling P."/>
            <person name="Hampl V."/>
        </authorList>
    </citation>
    <scope>NUCLEOTIDE SEQUENCE [LARGE SCALE GENOMIC DNA]</scope>
    <source>
        <strain evidence="2">ST1C</strain>
    </source>
</reference>
<dbReference type="Proteomes" id="UP000324800">
    <property type="component" value="Unassembled WGS sequence"/>
</dbReference>